<keyword evidence="2" id="KW-0597">Phosphoprotein</keyword>
<dbReference type="Gene3D" id="1.10.10.10">
    <property type="entry name" value="Winged helix-like DNA-binding domain superfamily/Winged helix DNA-binding domain"/>
    <property type="match status" value="1"/>
</dbReference>
<dbReference type="PANTHER" id="PTHR48111:SF36">
    <property type="entry name" value="TRANSCRIPTIONAL REGULATORY PROTEIN CUTR"/>
    <property type="match status" value="1"/>
</dbReference>
<evidence type="ECO:0000259" key="5">
    <source>
        <dbReference type="PROSITE" id="PS51755"/>
    </source>
</evidence>
<keyword evidence="7" id="KW-1185">Reference proteome</keyword>
<dbReference type="Pfam" id="PF00072">
    <property type="entry name" value="Response_reg"/>
    <property type="match status" value="1"/>
</dbReference>
<evidence type="ECO:0000256" key="2">
    <source>
        <dbReference type="PROSITE-ProRule" id="PRU00169"/>
    </source>
</evidence>
<dbReference type="EMBL" id="JAUSUT010000001">
    <property type="protein sequence ID" value="MDQ0383170.1"/>
    <property type="molecule type" value="Genomic_DNA"/>
</dbReference>
<dbReference type="RefSeq" id="WP_306998978.1">
    <property type="nucleotide sequence ID" value="NZ_JAUSUT010000001.1"/>
</dbReference>
<dbReference type="Pfam" id="PF00486">
    <property type="entry name" value="Trans_reg_C"/>
    <property type="match status" value="1"/>
</dbReference>
<dbReference type="CDD" id="cd00383">
    <property type="entry name" value="trans_reg_C"/>
    <property type="match status" value="1"/>
</dbReference>
<name>A0ABU0F804_9PSEU</name>
<dbReference type="Proteomes" id="UP001229651">
    <property type="component" value="Unassembled WGS sequence"/>
</dbReference>
<dbReference type="PROSITE" id="PS51755">
    <property type="entry name" value="OMPR_PHOB"/>
    <property type="match status" value="1"/>
</dbReference>
<evidence type="ECO:0000313" key="6">
    <source>
        <dbReference type="EMBL" id="MDQ0383170.1"/>
    </source>
</evidence>
<feature type="modified residue" description="4-aspartylphosphate" evidence="2">
    <location>
        <position position="51"/>
    </location>
</feature>
<dbReference type="InterPro" id="IPR001867">
    <property type="entry name" value="OmpR/PhoB-type_DNA-bd"/>
</dbReference>
<feature type="domain" description="OmpR/PhoB-type" evidence="5">
    <location>
        <begin position="124"/>
        <end position="222"/>
    </location>
</feature>
<reference evidence="6 7" key="1">
    <citation type="submission" date="2023-07" db="EMBL/GenBank/DDBJ databases">
        <title>Sequencing the genomes of 1000 actinobacteria strains.</title>
        <authorList>
            <person name="Klenk H.-P."/>
        </authorList>
    </citation>
    <scope>NUCLEOTIDE SEQUENCE [LARGE SCALE GENOMIC DNA]</scope>
    <source>
        <strain evidence="6 7">DSM 45805</strain>
    </source>
</reference>
<dbReference type="SUPFAM" id="SSF52172">
    <property type="entry name" value="CheY-like"/>
    <property type="match status" value="1"/>
</dbReference>
<feature type="domain" description="Response regulatory" evidence="4">
    <location>
        <begin position="2"/>
        <end position="116"/>
    </location>
</feature>
<protein>
    <submittedName>
        <fullName evidence="6">Two-component system OmpR family response regulator</fullName>
    </submittedName>
</protein>
<dbReference type="InterPro" id="IPR011006">
    <property type="entry name" value="CheY-like_superfamily"/>
</dbReference>
<sequence length="231" mass="25784">MRALLIDDDRRCGEMLTEGLRPEGLAVKIARDGYTGLHEAVTGDYDVIILDLLLPGISGYEVLRRLRMAHVWTPVVVLTAKDGEYDEADAFDLGADDFLRKPFSMVVLPARLRALWRRSAPPRPTQLRAGDLVLDPARRRVFRGGCEVRLTQREFAVLEFLMRHAGDVVSKSALLAAVWNEEYAGNVNTVELYVGYLRKKIDVPFGRSSIQTLRGSGYRLEDDAEPAPATG</sequence>
<evidence type="ECO:0000256" key="3">
    <source>
        <dbReference type="PROSITE-ProRule" id="PRU01091"/>
    </source>
</evidence>
<dbReference type="PANTHER" id="PTHR48111">
    <property type="entry name" value="REGULATOR OF RPOS"/>
    <property type="match status" value="1"/>
</dbReference>
<dbReference type="SMART" id="SM00862">
    <property type="entry name" value="Trans_reg_C"/>
    <property type="match status" value="1"/>
</dbReference>
<dbReference type="SMART" id="SM00448">
    <property type="entry name" value="REC"/>
    <property type="match status" value="1"/>
</dbReference>
<accession>A0ABU0F804</accession>
<organism evidence="6 7">
    <name type="scientific">Amycolatopsis thermophila</name>
    <dbReference type="NCBI Taxonomy" id="206084"/>
    <lineage>
        <taxon>Bacteria</taxon>
        <taxon>Bacillati</taxon>
        <taxon>Actinomycetota</taxon>
        <taxon>Actinomycetes</taxon>
        <taxon>Pseudonocardiales</taxon>
        <taxon>Pseudonocardiaceae</taxon>
        <taxon>Amycolatopsis</taxon>
    </lineage>
</organism>
<dbReference type="Gene3D" id="3.40.50.2300">
    <property type="match status" value="1"/>
</dbReference>
<keyword evidence="1 3" id="KW-0238">DNA-binding</keyword>
<proteinExistence type="predicted"/>
<dbReference type="InterPro" id="IPR036388">
    <property type="entry name" value="WH-like_DNA-bd_sf"/>
</dbReference>
<evidence type="ECO:0000259" key="4">
    <source>
        <dbReference type="PROSITE" id="PS50110"/>
    </source>
</evidence>
<feature type="DNA-binding region" description="OmpR/PhoB-type" evidence="3">
    <location>
        <begin position="124"/>
        <end position="222"/>
    </location>
</feature>
<evidence type="ECO:0000313" key="7">
    <source>
        <dbReference type="Proteomes" id="UP001229651"/>
    </source>
</evidence>
<gene>
    <name evidence="6" type="ORF">FB470_007164</name>
</gene>
<dbReference type="PROSITE" id="PS50110">
    <property type="entry name" value="RESPONSE_REGULATORY"/>
    <property type="match status" value="1"/>
</dbReference>
<dbReference type="InterPro" id="IPR039420">
    <property type="entry name" value="WalR-like"/>
</dbReference>
<comment type="caution">
    <text evidence="6">The sequence shown here is derived from an EMBL/GenBank/DDBJ whole genome shotgun (WGS) entry which is preliminary data.</text>
</comment>
<evidence type="ECO:0000256" key="1">
    <source>
        <dbReference type="ARBA" id="ARBA00023125"/>
    </source>
</evidence>
<dbReference type="InterPro" id="IPR001789">
    <property type="entry name" value="Sig_transdc_resp-reg_receiver"/>
</dbReference>